<accession>A0A1I2UDP8</accession>
<dbReference type="GO" id="GO:0046872">
    <property type="term" value="F:metal ion binding"/>
    <property type="evidence" value="ECO:0007669"/>
    <property type="project" value="UniProtKB-KW"/>
</dbReference>
<dbReference type="GO" id="GO:0004497">
    <property type="term" value="F:monooxygenase activity"/>
    <property type="evidence" value="ECO:0007669"/>
    <property type="project" value="UniProtKB-ARBA"/>
</dbReference>
<evidence type="ECO:0000256" key="1">
    <source>
        <dbReference type="ARBA" id="ARBA00022714"/>
    </source>
</evidence>
<name>A0A1I2UDP8_9CORY</name>
<dbReference type="GO" id="GO:0051213">
    <property type="term" value="F:dioxygenase activity"/>
    <property type="evidence" value="ECO:0007669"/>
    <property type="project" value="UniProtKB-KW"/>
</dbReference>
<keyword evidence="1" id="KW-0001">2Fe-2S</keyword>
<feature type="region of interest" description="Disordered" evidence="5">
    <location>
        <begin position="133"/>
        <end position="152"/>
    </location>
</feature>
<keyword evidence="3" id="KW-0408">Iron</keyword>
<dbReference type="Pfam" id="PF00355">
    <property type="entry name" value="Rieske"/>
    <property type="match status" value="1"/>
</dbReference>
<keyword evidence="8" id="KW-1185">Reference proteome</keyword>
<organism evidence="7 8">
    <name type="scientific">Corynebacterium spheniscorum</name>
    <dbReference type="NCBI Taxonomy" id="185761"/>
    <lineage>
        <taxon>Bacteria</taxon>
        <taxon>Bacillati</taxon>
        <taxon>Actinomycetota</taxon>
        <taxon>Actinomycetes</taxon>
        <taxon>Mycobacteriales</taxon>
        <taxon>Corynebacteriaceae</taxon>
        <taxon>Corynebacterium</taxon>
    </lineage>
</organism>
<dbReference type="InterPro" id="IPR017941">
    <property type="entry name" value="Rieske_2Fe-2S"/>
</dbReference>
<dbReference type="InterPro" id="IPR006311">
    <property type="entry name" value="TAT_signal"/>
</dbReference>
<dbReference type="Proteomes" id="UP000199065">
    <property type="component" value="Unassembled WGS sequence"/>
</dbReference>
<proteinExistence type="predicted"/>
<evidence type="ECO:0000313" key="8">
    <source>
        <dbReference type="Proteomes" id="UP000199065"/>
    </source>
</evidence>
<dbReference type="Gene3D" id="2.102.10.10">
    <property type="entry name" value="Rieske [2Fe-2S] iron-sulphur domain"/>
    <property type="match status" value="1"/>
</dbReference>
<protein>
    <submittedName>
        <fullName evidence="7">Ferredoxin subunit of nitrite reductase or a ring-hydroxylating dioxygenase</fullName>
    </submittedName>
</protein>
<gene>
    <name evidence="7" type="ORF">SAMN05660282_01834</name>
</gene>
<dbReference type="EMBL" id="FOPJ01000013">
    <property type="protein sequence ID" value="SFG75284.1"/>
    <property type="molecule type" value="Genomic_DNA"/>
</dbReference>
<keyword evidence="4" id="KW-0411">Iron-sulfur</keyword>
<dbReference type="PROSITE" id="PS51318">
    <property type="entry name" value="TAT"/>
    <property type="match status" value="1"/>
</dbReference>
<evidence type="ECO:0000256" key="3">
    <source>
        <dbReference type="ARBA" id="ARBA00023004"/>
    </source>
</evidence>
<dbReference type="AlphaFoldDB" id="A0A1I2UDP8"/>
<dbReference type="CDD" id="cd03467">
    <property type="entry name" value="Rieske"/>
    <property type="match status" value="1"/>
</dbReference>
<dbReference type="PROSITE" id="PS51296">
    <property type="entry name" value="RIESKE"/>
    <property type="match status" value="1"/>
</dbReference>
<feature type="compositionally biased region" description="Polar residues" evidence="5">
    <location>
        <begin position="141"/>
        <end position="152"/>
    </location>
</feature>
<evidence type="ECO:0000256" key="5">
    <source>
        <dbReference type="SAM" id="MobiDB-lite"/>
    </source>
</evidence>
<evidence type="ECO:0000256" key="4">
    <source>
        <dbReference type="ARBA" id="ARBA00023014"/>
    </source>
</evidence>
<sequence length="152" mass="15558">MTDSVPTPSSNPNPNATANSASQRLKDLGQHSCSRRLFLLGTGTTIAGALLAACGNEAPTAEVSEADVPVGSAVIVGNFIVAQPKEGRFVAYSAACPHQRSKITKVQGDTVMCTAHGSVFRIDDGSVVSGPSRDPLYPASLSESDGTLNVSG</sequence>
<dbReference type="OrthoDB" id="25106at2"/>
<keyword evidence="7" id="KW-0560">Oxidoreductase</keyword>
<keyword evidence="2" id="KW-0479">Metal-binding</keyword>
<evidence type="ECO:0000313" key="7">
    <source>
        <dbReference type="EMBL" id="SFG75284.1"/>
    </source>
</evidence>
<dbReference type="GO" id="GO:0051537">
    <property type="term" value="F:2 iron, 2 sulfur cluster binding"/>
    <property type="evidence" value="ECO:0007669"/>
    <property type="project" value="UniProtKB-KW"/>
</dbReference>
<feature type="domain" description="Rieske" evidence="6">
    <location>
        <begin position="60"/>
        <end position="150"/>
    </location>
</feature>
<evidence type="ECO:0000256" key="2">
    <source>
        <dbReference type="ARBA" id="ARBA00022723"/>
    </source>
</evidence>
<evidence type="ECO:0000259" key="6">
    <source>
        <dbReference type="PROSITE" id="PS51296"/>
    </source>
</evidence>
<reference evidence="7 8" key="1">
    <citation type="submission" date="2016-10" db="EMBL/GenBank/DDBJ databases">
        <authorList>
            <person name="de Groot N.N."/>
        </authorList>
    </citation>
    <scope>NUCLEOTIDE SEQUENCE [LARGE SCALE GENOMIC DNA]</scope>
    <source>
        <strain>J11</strain>
        <strain evidence="8">PG 39</strain>
    </source>
</reference>
<dbReference type="STRING" id="185761.SAMN05660282_01834"/>
<dbReference type="GO" id="GO:0016705">
    <property type="term" value="F:oxidoreductase activity, acting on paired donors, with incorporation or reduction of molecular oxygen"/>
    <property type="evidence" value="ECO:0007669"/>
    <property type="project" value="UniProtKB-ARBA"/>
</dbReference>
<dbReference type="InterPro" id="IPR036922">
    <property type="entry name" value="Rieske_2Fe-2S_sf"/>
</dbReference>
<feature type="region of interest" description="Disordered" evidence="5">
    <location>
        <begin position="1"/>
        <end position="20"/>
    </location>
</feature>
<dbReference type="SUPFAM" id="SSF50022">
    <property type="entry name" value="ISP domain"/>
    <property type="match status" value="1"/>
</dbReference>
<keyword evidence="7" id="KW-0223">Dioxygenase</keyword>